<comment type="caution">
    <text evidence="3">The sequence shown here is derived from an EMBL/GenBank/DDBJ whole genome shotgun (WGS) entry which is preliminary data.</text>
</comment>
<organism evidence="3 4">
    <name type="scientific">Macrophomina phaseolina</name>
    <dbReference type="NCBI Taxonomy" id="35725"/>
    <lineage>
        <taxon>Eukaryota</taxon>
        <taxon>Fungi</taxon>
        <taxon>Dikarya</taxon>
        <taxon>Ascomycota</taxon>
        <taxon>Pezizomycotina</taxon>
        <taxon>Dothideomycetes</taxon>
        <taxon>Dothideomycetes incertae sedis</taxon>
        <taxon>Botryosphaeriales</taxon>
        <taxon>Botryosphaeriaceae</taxon>
        <taxon>Macrophomina</taxon>
    </lineage>
</organism>
<keyword evidence="4" id="KW-1185">Reference proteome</keyword>
<feature type="transmembrane region" description="Helical" evidence="2">
    <location>
        <begin position="100"/>
        <end position="126"/>
    </location>
</feature>
<feature type="compositionally biased region" description="Basic residues" evidence="1">
    <location>
        <begin position="129"/>
        <end position="145"/>
    </location>
</feature>
<feature type="region of interest" description="Disordered" evidence="1">
    <location>
        <begin position="125"/>
        <end position="145"/>
    </location>
</feature>
<accession>A0ABQ8GBF1</accession>
<evidence type="ECO:0000313" key="4">
    <source>
        <dbReference type="Proteomes" id="UP000774617"/>
    </source>
</evidence>
<evidence type="ECO:0000313" key="3">
    <source>
        <dbReference type="EMBL" id="KAH7051045.1"/>
    </source>
</evidence>
<keyword evidence="2" id="KW-0472">Membrane</keyword>
<sequence>MGSAATGRFGPAGSELLRCEVEGAETGVRGDELMGFHRREAGAPRRAAIGVALAGGSGRRKGVKLKIRWVRLQRGLGFGAWCGCVCVCACGGGCGREWAALSAVVAAVCTWCAAMELGAAVAGRVGGRGSRRGSRRGRGRGRGRV</sequence>
<gene>
    <name evidence="3" type="ORF">B0J12DRAFT_76782</name>
</gene>
<reference evidence="3 4" key="1">
    <citation type="journal article" date="2021" name="Nat. Commun.">
        <title>Genetic determinants of endophytism in the Arabidopsis root mycobiome.</title>
        <authorList>
            <person name="Mesny F."/>
            <person name="Miyauchi S."/>
            <person name="Thiergart T."/>
            <person name="Pickel B."/>
            <person name="Atanasova L."/>
            <person name="Karlsson M."/>
            <person name="Huettel B."/>
            <person name="Barry K.W."/>
            <person name="Haridas S."/>
            <person name="Chen C."/>
            <person name="Bauer D."/>
            <person name="Andreopoulos W."/>
            <person name="Pangilinan J."/>
            <person name="LaButti K."/>
            <person name="Riley R."/>
            <person name="Lipzen A."/>
            <person name="Clum A."/>
            <person name="Drula E."/>
            <person name="Henrissat B."/>
            <person name="Kohler A."/>
            <person name="Grigoriev I.V."/>
            <person name="Martin F.M."/>
            <person name="Hacquard S."/>
        </authorList>
    </citation>
    <scope>NUCLEOTIDE SEQUENCE [LARGE SCALE GENOMIC DNA]</scope>
    <source>
        <strain evidence="3 4">MPI-SDFR-AT-0080</strain>
    </source>
</reference>
<proteinExistence type="predicted"/>
<keyword evidence="2" id="KW-1133">Transmembrane helix</keyword>
<evidence type="ECO:0000256" key="1">
    <source>
        <dbReference type="SAM" id="MobiDB-lite"/>
    </source>
</evidence>
<evidence type="ECO:0000256" key="2">
    <source>
        <dbReference type="SAM" id="Phobius"/>
    </source>
</evidence>
<name>A0ABQ8GBF1_9PEZI</name>
<dbReference type="Proteomes" id="UP000774617">
    <property type="component" value="Unassembled WGS sequence"/>
</dbReference>
<keyword evidence="2" id="KW-0812">Transmembrane</keyword>
<protein>
    <submittedName>
        <fullName evidence="3">Uncharacterized protein</fullName>
    </submittedName>
</protein>
<dbReference type="EMBL" id="JAGTJR010000012">
    <property type="protein sequence ID" value="KAH7051045.1"/>
    <property type="molecule type" value="Genomic_DNA"/>
</dbReference>
<feature type="transmembrane region" description="Helical" evidence="2">
    <location>
        <begin position="75"/>
        <end position="94"/>
    </location>
</feature>